<evidence type="ECO:0000259" key="5">
    <source>
        <dbReference type="PROSITE" id="PS52019"/>
    </source>
</evidence>
<dbReference type="Pfam" id="PF23297">
    <property type="entry name" value="ACP_SdgA_C"/>
    <property type="match status" value="1"/>
</dbReference>
<dbReference type="Gene3D" id="3.10.129.110">
    <property type="entry name" value="Polyketide synthase dehydratase"/>
    <property type="match status" value="1"/>
</dbReference>
<dbReference type="SUPFAM" id="SSF47336">
    <property type="entry name" value="ACP-like"/>
    <property type="match status" value="1"/>
</dbReference>
<dbReference type="InterPro" id="IPR042104">
    <property type="entry name" value="PKS_dehydratase_sf"/>
</dbReference>
<feature type="domain" description="PKS/mFAS DH" evidence="5">
    <location>
        <begin position="194"/>
        <end position="566"/>
    </location>
</feature>
<dbReference type="EMBL" id="BIXY01000064">
    <property type="protein sequence ID" value="GCF10240.1"/>
    <property type="molecule type" value="Genomic_DNA"/>
</dbReference>
<evidence type="ECO:0000256" key="3">
    <source>
        <dbReference type="PROSITE-ProRule" id="PRU01363"/>
    </source>
</evidence>
<dbReference type="Proteomes" id="UP000322530">
    <property type="component" value="Unassembled WGS sequence"/>
</dbReference>
<dbReference type="Pfam" id="PF08659">
    <property type="entry name" value="KR"/>
    <property type="match status" value="1"/>
</dbReference>
<reference evidence="6 7" key="1">
    <citation type="submission" date="2019-01" db="EMBL/GenBank/DDBJ databases">
        <title>Draft genome sequence of Dictyobacter sp. Uno17.</title>
        <authorList>
            <person name="Wang C.M."/>
            <person name="Zheng Y."/>
            <person name="Sakai Y."/>
            <person name="Abe K."/>
            <person name="Yokota A."/>
            <person name="Yabe S."/>
        </authorList>
    </citation>
    <scope>NUCLEOTIDE SEQUENCE [LARGE SCALE GENOMIC DNA]</scope>
    <source>
        <strain evidence="6 7">Uno17</strain>
    </source>
</reference>
<evidence type="ECO:0000259" key="4">
    <source>
        <dbReference type="PROSITE" id="PS50075"/>
    </source>
</evidence>
<dbReference type="GO" id="GO:0031177">
    <property type="term" value="F:phosphopantetheine binding"/>
    <property type="evidence" value="ECO:0007669"/>
    <property type="project" value="InterPro"/>
</dbReference>
<dbReference type="SUPFAM" id="SSF51679">
    <property type="entry name" value="Bacterial luciferase-like"/>
    <property type="match status" value="1"/>
</dbReference>
<dbReference type="InterPro" id="IPR024011">
    <property type="entry name" value="Biosynth_lucif-like_mOase_dom"/>
</dbReference>
<dbReference type="SUPFAM" id="SSF51735">
    <property type="entry name" value="NAD(P)-binding Rossmann-fold domains"/>
    <property type="match status" value="2"/>
</dbReference>
<dbReference type="InterPro" id="IPR011251">
    <property type="entry name" value="Luciferase-like_dom"/>
</dbReference>
<dbReference type="GO" id="GO:0006633">
    <property type="term" value="P:fatty acid biosynthetic process"/>
    <property type="evidence" value="ECO:0007669"/>
    <property type="project" value="TreeGrafter"/>
</dbReference>
<organism evidence="6 7">
    <name type="scientific">Dictyobacter arantiisoli</name>
    <dbReference type="NCBI Taxonomy" id="2014874"/>
    <lineage>
        <taxon>Bacteria</taxon>
        <taxon>Bacillati</taxon>
        <taxon>Chloroflexota</taxon>
        <taxon>Ktedonobacteria</taxon>
        <taxon>Ktedonobacterales</taxon>
        <taxon>Dictyobacteraceae</taxon>
        <taxon>Dictyobacter</taxon>
    </lineage>
</organism>
<dbReference type="SMART" id="SM00823">
    <property type="entry name" value="PKS_PP"/>
    <property type="match status" value="1"/>
</dbReference>
<dbReference type="GO" id="GO:0016705">
    <property type="term" value="F:oxidoreductase activity, acting on paired donors, with incorporation or reduction of molecular oxygen"/>
    <property type="evidence" value="ECO:0007669"/>
    <property type="project" value="InterPro"/>
</dbReference>
<dbReference type="SMART" id="SM00822">
    <property type="entry name" value="PKS_KR"/>
    <property type="match status" value="1"/>
</dbReference>
<keyword evidence="7" id="KW-1185">Reference proteome</keyword>
<name>A0A5A5TF88_9CHLR</name>
<dbReference type="Gene3D" id="3.20.20.30">
    <property type="entry name" value="Luciferase-like domain"/>
    <property type="match status" value="1"/>
</dbReference>
<keyword evidence="1" id="KW-0596">Phosphopantetheine</keyword>
<evidence type="ECO:0000256" key="1">
    <source>
        <dbReference type="ARBA" id="ARBA00022450"/>
    </source>
</evidence>
<feature type="region of interest" description="C-terminal hotdog fold" evidence="3">
    <location>
        <begin position="416"/>
        <end position="566"/>
    </location>
</feature>
<sequence length="1298" mass="143948">MQTTKTQSRPLTGAPSTIDFGLIFFSSNETPDEQEKYRLVLDSARFADQHDFSSIWIPERHFTEEGRLYPSPAILHAALTAQTERIQLRAGSVVLPLHNPIQIAEEWAMIDNLSGGRVGISFASGWHPNDFVLNPDNYAQRNATMYAGIDIVRKLWRGETIQSRAGNGQMAQIRIYPTPLQRELPFWITAAGNPKTFATAGEIGANLLTHMYNQSVEELAEKIQIYRHARAQHGYDPATGQVSVMLHTFVGTDEETVRKQLQGPFCAYLRSATHLLDAIAYSRGQKIDLSTLTSEDLDEYLLFVFERLISDRRVLFGTPDSCLDLVLQLQASGVNEIACQMDFGVKTDLVLNSLPHLTRLKEQANSTTRKHEQNNIAIVKRLSSEPQTQITTRFPSHVSPAELPTSELARIQQRCHEYLAPAKLYQLLEQYGVQLSGTYQAISDIWYTSNEALGIINTAEQADEINTLYQLPPALLDTCCLLLLATLPLELFSTTNAFYLPGGMGDLYIHQPIPKHLWSHAHLTTPLTSEGEQTIIGDVTLYTDNGICIAEIHGLQLQRVELAGSPLLPTLPASTLKNLLYSLQWEEMALPIQTVTTEKTQAATWLIFTDQQEVGTQLTSRLQTRGDRCVLVTKGNVFARHSKDRYQIQAASSTDLQLLLDEQKNTAFDHIVHLWSLDELSQETQTADELLASQQLNLGSVLHIIQATLTQNSAQLPKLWLITRGAQPVVSNDPLPAIAQASLWGLGKTCAMEHPELWGGLIDLDPHTSAFTSAEYLLEHIHATQHENQLAFRNNRSYVARLVRNSSLPSPLTLTIREDSSYLITGGLSGLGLATAHWLIDNGARYLVLLGRTSLQVQEKREQHLSIETHKAALKTLEERGASIHYIAADVASTDQVQSAFKELDTQDFPPVRGILHAASVWQDKQSQSLVRPLATISTRDLSEVLRPKVGGAWNLMQILKHVPLDFFISFSSGASLLGSASQGNYAAAGEFLDILAAYQRMQGQPALSIDWGAIADVGFGATPEGQHVHAYWEKRGIQRLTPQVVFEALEQLIPQASSRVGVMKMDWGLLTESYPHLANLPLLSHLINTQEDTLPDTQHAHSPTTLSLDQVLAASPQQRYQLIADHLVLQVAHVLQLPQNHQLDPEQSLATLGLDSLMALELKHQLDFEFTIHISVVTLLQGPSIAQLTMHILTQLAEKEQTQSTTIAASPETITADTTMVTADTALTQQQQEHLLLQLDQQAQQSVAELVQNLLSTTPQPVIENSINQQQTQQLDQLTDEQITLLLQQIASGGNKA</sequence>
<feature type="domain" description="Carrier" evidence="4">
    <location>
        <begin position="1122"/>
        <end position="1197"/>
    </location>
</feature>
<dbReference type="NCBIfam" id="TIGR04020">
    <property type="entry name" value="seco_metab_LLM"/>
    <property type="match status" value="1"/>
</dbReference>
<dbReference type="InterPro" id="IPR009081">
    <property type="entry name" value="PP-bd_ACP"/>
</dbReference>
<comment type="caution">
    <text evidence="6">The sequence shown here is derived from an EMBL/GenBank/DDBJ whole genome shotgun (WGS) entry which is preliminary data.</text>
</comment>
<protein>
    <submittedName>
        <fullName evidence="6">Uncharacterized protein</fullName>
    </submittedName>
</protein>
<accession>A0A5A5TF88</accession>
<gene>
    <name evidence="6" type="ORF">KDI_38040</name>
</gene>
<dbReference type="Gene3D" id="3.40.50.720">
    <property type="entry name" value="NAD(P)-binding Rossmann-like Domain"/>
    <property type="match status" value="1"/>
</dbReference>
<evidence type="ECO:0000313" key="7">
    <source>
        <dbReference type="Proteomes" id="UP000322530"/>
    </source>
</evidence>
<dbReference type="InterPro" id="IPR049900">
    <property type="entry name" value="PKS_mFAS_DH"/>
</dbReference>
<dbReference type="CDD" id="cd08955">
    <property type="entry name" value="KR_2_FAS_SDR_x"/>
    <property type="match status" value="1"/>
</dbReference>
<dbReference type="InterPro" id="IPR020806">
    <property type="entry name" value="PKS_PP-bd"/>
</dbReference>
<dbReference type="InterPro" id="IPR049490">
    <property type="entry name" value="C883_1060-like_KR_N"/>
</dbReference>
<dbReference type="PROSITE" id="PS50075">
    <property type="entry name" value="CARRIER"/>
    <property type="match status" value="1"/>
</dbReference>
<dbReference type="InterPro" id="IPR057326">
    <property type="entry name" value="KR_dom"/>
</dbReference>
<feature type="active site" description="Proton acceptor; for dehydratase activity" evidence="3">
    <location>
        <position position="228"/>
    </location>
</feature>
<dbReference type="Pfam" id="PF00296">
    <property type="entry name" value="Bac_luciferase"/>
    <property type="match status" value="1"/>
</dbReference>
<dbReference type="Pfam" id="PF14765">
    <property type="entry name" value="PS-DH"/>
    <property type="match status" value="1"/>
</dbReference>
<dbReference type="PROSITE" id="PS52019">
    <property type="entry name" value="PKS_MFAS_DH"/>
    <property type="match status" value="1"/>
</dbReference>
<evidence type="ECO:0000256" key="2">
    <source>
        <dbReference type="ARBA" id="ARBA00022553"/>
    </source>
</evidence>
<keyword evidence="2" id="KW-0597">Phosphoprotein</keyword>
<dbReference type="InterPro" id="IPR050091">
    <property type="entry name" value="PKS_NRPS_Biosynth_Enz"/>
</dbReference>
<dbReference type="GO" id="GO:0004312">
    <property type="term" value="F:fatty acid synthase activity"/>
    <property type="evidence" value="ECO:0007669"/>
    <property type="project" value="TreeGrafter"/>
</dbReference>
<evidence type="ECO:0000313" key="6">
    <source>
        <dbReference type="EMBL" id="GCF10240.1"/>
    </source>
</evidence>
<feature type="active site" description="Proton donor; for dehydratase activity" evidence="3">
    <location>
        <position position="477"/>
    </location>
</feature>
<dbReference type="PANTHER" id="PTHR43775">
    <property type="entry name" value="FATTY ACID SYNTHASE"/>
    <property type="match status" value="1"/>
</dbReference>
<proteinExistence type="predicted"/>
<dbReference type="InterPro" id="IPR036291">
    <property type="entry name" value="NAD(P)-bd_dom_sf"/>
</dbReference>
<dbReference type="InterPro" id="IPR036661">
    <property type="entry name" value="Luciferase-like_sf"/>
</dbReference>
<dbReference type="Pfam" id="PF21394">
    <property type="entry name" value="Beta-ketacyl_N"/>
    <property type="match status" value="1"/>
</dbReference>
<dbReference type="Gene3D" id="1.10.1200.10">
    <property type="entry name" value="ACP-like"/>
    <property type="match status" value="1"/>
</dbReference>
<dbReference type="InterPro" id="IPR013968">
    <property type="entry name" value="PKS_KR"/>
</dbReference>
<dbReference type="RefSeq" id="WP_172632250.1">
    <property type="nucleotide sequence ID" value="NZ_BIXY01000064.1"/>
</dbReference>
<dbReference type="InterPro" id="IPR049551">
    <property type="entry name" value="PKS_DH_C"/>
</dbReference>
<dbReference type="InterPro" id="IPR036736">
    <property type="entry name" value="ACP-like_sf"/>
</dbReference>
<dbReference type="PANTHER" id="PTHR43775:SF37">
    <property type="entry name" value="SI:DKEY-61P9.11"/>
    <property type="match status" value="1"/>
</dbReference>
<feature type="region of interest" description="N-terminal hotdog fold" evidence="3">
    <location>
        <begin position="194"/>
        <end position="383"/>
    </location>
</feature>